<organism evidence="8 9">
    <name type="scientific">Devosia rhizoryzae</name>
    <dbReference type="NCBI Taxonomy" id="2774137"/>
    <lineage>
        <taxon>Bacteria</taxon>
        <taxon>Pseudomonadati</taxon>
        <taxon>Pseudomonadota</taxon>
        <taxon>Alphaproteobacteria</taxon>
        <taxon>Hyphomicrobiales</taxon>
        <taxon>Devosiaceae</taxon>
        <taxon>Devosia</taxon>
    </lineage>
</organism>
<evidence type="ECO:0000256" key="3">
    <source>
        <dbReference type="ARBA" id="ARBA00009759"/>
    </source>
</evidence>
<evidence type="ECO:0000256" key="5">
    <source>
        <dbReference type="ARBA" id="ARBA00022801"/>
    </source>
</evidence>
<dbReference type="PRINTS" id="PR00377">
    <property type="entry name" value="IMPHPHTASES"/>
</dbReference>
<reference evidence="8 9" key="1">
    <citation type="submission" date="2021-01" db="EMBL/GenBank/DDBJ databases">
        <title>Genome seq and assembly of Devosia sp. LEGU1.</title>
        <authorList>
            <person name="Chhetri G."/>
        </authorList>
    </citation>
    <scope>NUCLEOTIDE SEQUENCE [LARGE SCALE GENOMIC DNA]</scope>
    <source>
        <strain evidence="8 9">LEGU1</strain>
    </source>
</reference>
<evidence type="ECO:0000313" key="9">
    <source>
        <dbReference type="Proteomes" id="UP000595857"/>
    </source>
</evidence>
<dbReference type="EMBL" id="CP068046">
    <property type="protein sequence ID" value="QQR38085.1"/>
    <property type="molecule type" value="Genomic_DNA"/>
</dbReference>
<name>A0ABX7C1H8_9HYPH</name>
<sequence length="280" mass="29648">MTETTSSAVAERATVATRIIRDAGQLALAYFRRYRSLAVETKSGQQDIVSEADRQVETLIREALITSFPEDGLVGEEHGVQKGTSGFTWLIDPIDGTSPFLHGLRTWCVVLALIEKNRPVAGLIYDPSADELFVAVLGQGATMNGAPITVDQSSTLQQGLTAISAVVEVPGAQIAGMIERLHDLGGAYIRLGSAALTLAYVAAGRLVGYFERQLHSWDCVAGLLIVKEAGGTVSVFPLADGPLEIGPAYAASPTVHNPLANLIQAQVFELAPLEVSSSGY</sequence>
<dbReference type="InterPro" id="IPR000760">
    <property type="entry name" value="Inositol_monophosphatase-like"/>
</dbReference>
<accession>A0ABX7C1H8</accession>
<proteinExistence type="inferred from homology"/>
<dbReference type="InterPro" id="IPR020583">
    <property type="entry name" value="Inositol_monoP_metal-BS"/>
</dbReference>
<dbReference type="PROSITE" id="PS00629">
    <property type="entry name" value="IMP_1"/>
    <property type="match status" value="1"/>
</dbReference>
<comment type="catalytic activity">
    <reaction evidence="1 7">
        <text>a myo-inositol phosphate + H2O = myo-inositol + phosphate</text>
        <dbReference type="Rhea" id="RHEA:24056"/>
        <dbReference type="ChEBI" id="CHEBI:15377"/>
        <dbReference type="ChEBI" id="CHEBI:17268"/>
        <dbReference type="ChEBI" id="CHEBI:43474"/>
        <dbReference type="ChEBI" id="CHEBI:84139"/>
        <dbReference type="EC" id="3.1.3.25"/>
    </reaction>
</comment>
<evidence type="ECO:0000256" key="2">
    <source>
        <dbReference type="ARBA" id="ARBA00001946"/>
    </source>
</evidence>
<dbReference type="RefSeq" id="WP_201629965.1">
    <property type="nucleotide sequence ID" value="NZ_CP068046.1"/>
</dbReference>
<dbReference type="Proteomes" id="UP000595857">
    <property type="component" value="Chromosome"/>
</dbReference>
<dbReference type="CDD" id="cd01639">
    <property type="entry name" value="IMPase"/>
    <property type="match status" value="1"/>
</dbReference>
<dbReference type="Gene3D" id="3.30.540.10">
    <property type="entry name" value="Fructose-1,6-Bisphosphatase, subunit A, domain 1"/>
    <property type="match status" value="1"/>
</dbReference>
<dbReference type="PANTHER" id="PTHR20854">
    <property type="entry name" value="INOSITOL MONOPHOSPHATASE"/>
    <property type="match status" value="1"/>
</dbReference>
<protein>
    <recommendedName>
        <fullName evidence="7">Inositol-1-monophosphatase</fullName>
        <ecNumber evidence="7">3.1.3.25</ecNumber>
    </recommendedName>
</protein>
<keyword evidence="4 7" id="KW-0479">Metal-binding</keyword>
<dbReference type="Gene3D" id="3.40.190.80">
    <property type="match status" value="1"/>
</dbReference>
<evidence type="ECO:0000256" key="6">
    <source>
        <dbReference type="ARBA" id="ARBA00022842"/>
    </source>
</evidence>
<dbReference type="Pfam" id="PF00459">
    <property type="entry name" value="Inositol_P"/>
    <property type="match status" value="1"/>
</dbReference>
<dbReference type="SUPFAM" id="SSF56655">
    <property type="entry name" value="Carbohydrate phosphatase"/>
    <property type="match status" value="1"/>
</dbReference>
<evidence type="ECO:0000256" key="1">
    <source>
        <dbReference type="ARBA" id="ARBA00001033"/>
    </source>
</evidence>
<dbReference type="PANTHER" id="PTHR20854:SF4">
    <property type="entry name" value="INOSITOL-1-MONOPHOSPHATASE-RELATED"/>
    <property type="match status" value="1"/>
</dbReference>
<evidence type="ECO:0000256" key="4">
    <source>
        <dbReference type="ARBA" id="ARBA00022723"/>
    </source>
</evidence>
<keyword evidence="6 7" id="KW-0460">Magnesium</keyword>
<gene>
    <name evidence="8" type="ORF">JI748_09790</name>
</gene>
<evidence type="ECO:0000256" key="7">
    <source>
        <dbReference type="RuleBase" id="RU364068"/>
    </source>
</evidence>
<evidence type="ECO:0000313" key="8">
    <source>
        <dbReference type="EMBL" id="QQR38085.1"/>
    </source>
</evidence>
<comment type="cofactor">
    <cofactor evidence="2 7">
        <name>Mg(2+)</name>
        <dbReference type="ChEBI" id="CHEBI:18420"/>
    </cofactor>
</comment>
<comment type="similarity">
    <text evidence="3 7">Belongs to the inositol monophosphatase superfamily.</text>
</comment>
<keyword evidence="9" id="KW-1185">Reference proteome</keyword>
<keyword evidence="5 7" id="KW-0378">Hydrolase</keyword>
<dbReference type="EC" id="3.1.3.25" evidence="7"/>
<dbReference type="InterPro" id="IPR033942">
    <property type="entry name" value="IMPase"/>
</dbReference>